<feature type="compositionally biased region" description="Polar residues" evidence="1">
    <location>
        <begin position="1"/>
        <end position="21"/>
    </location>
</feature>
<organism evidence="2 3">
    <name type="scientific">Marasmiellus scandens</name>
    <dbReference type="NCBI Taxonomy" id="2682957"/>
    <lineage>
        <taxon>Eukaryota</taxon>
        <taxon>Fungi</taxon>
        <taxon>Dikarya</taxon>
        <taxon>Basidiomycota</taxon>
        <taxon>Agaricomycotina</taxon>
        <taxon>Agaricomycetes</taxon>
        <taxon>Agaricomycetidae</taxon>
        <taxon>Agaricales</taxon>
        <taxon>Marasmiineae</taxon>
        <taxon>Omphalotaceae</taxon>
        <taxon>Marasmiellus</taxon>
    </lineage>
</organism>
<gene>
    <name evidence="2" type="ORF">VKT23_001827</name>
</gene>
<evidence type="ECO:0000313" key="2">
    <source>
        <dbReference type="EMBL" id="KAK7470400.1"/>
    </source>
</evidence>
<dbReference type="EMBL" id="JBANRG010000002">
    <property type="protein sequence ID" value="KAK7470400.1"/>
    <property type="molecule type" value="Genomic_DNA"/>
</dbReference>
<comment type="caution">
    <text evidence="2">The sequence shown here is derived from an EMBL/GenBank/DDBJ whole genome shotgun (WGS) entry which is preliminary data.</text>
</comment>
<accession>A0ABR1K037</accession>
<name>A0ABR1K037_9AGAR</name>
<feature type="compositionally biased region" description="Low complexity" evidence="1">
    <location>
        <begin position="51"/>
        <end position="75"/>
    </location>
</feature>
<proteinExistence type="predicted"/>
<protein>
    <recommendedName>
        <fullName evidence="4">SMP domain-containing protein</fullName>
    </recommendedName>
</protein>
<feature type="region of interest" description="Disordered" evidence="1">
    <location>
        <begin position="1"/>
        <end position="75"/>
    </location>
</feature>
<evidence type="ECO:0000313" key="3">
    <source>
        <dbReference type="Proteomes" id="UP001498398"/>
    </source>
</evidence>
<evidence type="ECO:0008006" key="4">
    <source>
        <dbReference type="Google" id="ProtNLM"/>
    </source>
</evidence>
<keyword evidence="3" id="KW-1185">Reference proteome</keyword>
<sequence length="75" mass="7316">MASKKTPMTQSAASRVQSTQAKAGADTGKGSFPARAQASAANNSKAPTVGGTPSSPTAKSAPTPKSPSGGKSKKK</sequence>
<reference evidence="2 3" key="1">
    <citation type="submission" date="2024-01" db="EMBL/GenBank/DDBJ databases">
        <title>A draft genome for the cacao thread blight pathogen Marasmiellus scandens.</title>
        <authorList>
            <person name="Baruah I.K."/>
            <person name="Leung J."/>
            <person name="Bukari Y."/>
            <person name="Amoako-Attah I."/>
            <person name="Meinhardt L.W."/>
            <person name="Bailey B.A."/>
            <person name="Cohen S.P."/>
        </authorList>
    </citation>
    <scope>NUCLEOTIDE SEQUENCE [LARGE SCALE GENOMIC DNA]</scope>
    <source>
        <strain evidence="2 3">GH-19</strain>
    </source>
</reference>
<dbReference type="Proteomes" id="UP001498398">
    <property type="component" value="Unassembled WGS sequence"/>
</dbReference>
<evidence type="ECO:0000256" key="1">
    <source>
        <dbReference type="SAM" id="MobiDB-lite"/>
    </source>
</evidence>